<dbReference type="InterPro" id="IPR050359">
    <property type="entry name" value="bHLH_transcription_factors"/>
</dbReference>
<evidence type="ECO:0000256" key="1">
    <source>
        <dbReference type="ARBA" id="ARBA00023015"/>
    </source>
</evidence>
<dbReference type="CDD" id="cd19718">
    <property type="entry name" value="bHLH_TS_NGN3_ATOH5"/>
    <property type="match status" value="1"/>
</dbReference>
<dbReference type="EMBL" id="JACTAM010000013">
    <property type="protein sequence ID" value="KAI2657829.1"/>
    <property type="molecule type" value="Genomic_DNA"/>
</dbReference>
<proteinExistence type="predicted"/>
<keyword evidence="1" id="KW-0805">Transcription regulation</keyword>
<feature type="region of interest" description="Disordered" evidence="3">
    <location>
        <begin position="130"/>
        <end position="158"/>
    </location>
</feature>
<evidence type="ECO:0000256" key="3">
    <source>
        <dbReference type="SAM" id="MobiDB-lite"/>
    </source>
</evidence>
<dbReference type="Proteomes" id="UP000830375">
    <property type="component" value="Unassembled WGS sequence"/>
</dbReference>
<dbReference type="InterPro" id="IPR011598">
    <property type="entry name" value="bHLH_dom"/>
</dbReference>
<evidence type="ECO:0000256" key="2">
    <source>
        <dbReference type="ARBA" id="ARBA00023163"/>
    </source>
</evidence>
<dbReference type="PANTHER" id="PTHR19290">
    <property type="entry name" value="BASIC HELIX-LOOP-HELIX PROTEIN NEUROGENIN-RELATED"/>
    <property type="match status" value="1"/>
</dbReference>
<dbReference type="PROSITE" id="PS50888">
    <property type="entry name" value="BHLH"/>
    <property type="match status" value="1"/>
</dbReference>
<evidence type="ECO:0000259" key="4">
    <source>
        <dbReference type="PROSITE" id="PS50888"/>
    </source>
</evidence>
<comment type="caution">
    <text evidence="5">The sequence shown here is derived from an EMBL/GenBank/DDBJ whole genome shotgun (WGS) entry which is preliminary data.</text>
</comment>
<keyword evidence="2" id="KW-0804">Transcription</keyword>
<name>A0ABQ8M4K8_LABRO</name>
<evidence type="ECO:0000313" key="6">
    <source>
        <dbReference type="Proteomes" id="UP000830375"/>
    </source>
</evidence>
<dbReference type="Pfam" id="PF00010">
    <property type="entry name" value="HLH"/>
    <property type="match status" value="1"/>
</dbReference>
<dbReference type="Gene3D" id="4.10.280.10">
    <property type="entry name" value="Helix-loop-helix DNA-binding domain"/>
    <property type="match status" value="1"/>
</dbReference>
<evidence type="ECO:0000313" key="5">
    <source>
        <dbReference type="EMBL" id="KAI2657829.1"/>
    </source>
</evidence>
<gene>
    <name evidence="5" type="ORF">H4Q32_009239</name>
</gene>
<dbReference type="SMART" id="SM00353">
    <property type="entry name" value="HLH"/>
    <property type="match status" value="1"/>
</dbReference>
<keyword evidence="6" id="KW-1185">Reference proteome</keyword>
<protein>
    <submittedName>
        <fullName evidence="5">Neurogenin-3</fullName>
    </submittedName>
</protein>
<reference evidence="5 6" key="1">
    <citation type="submission" date="2022-01" db="EMBL/GenBank/DDBJ databases">
        <title>A high-quality chromosome-level genome assembly of rohu carp, Labeo rohita.</title>
        <authorList>
            <person name="Arick M.A. II"/>
            <person name="Hsu C.-Y."/>
            <person name="Magbanua Z."/>
            <person name="Pechanova O."/>
            <person name="Grover C."/>
            <person name="Miller E."/>
            <person name="Thrash A."/>
            <person name="Ezzel L."/>
            <person name="Alam S."/>
            <person name="Benzie J."/>
            <person name="Hamilton M."/>
            <person name="Karsi A."/>
            <person name="Lawrence M.L."/>
            <person name="Peterson D.G."/>
        </authorList>
    </citation>
    <scope>NUCLEOTIDE SEQUENCE [LARGE SCALE GENOMIC DNA]</scope>
    <source>
        <strain evidence="6">BAU-BD-2019</strain>
        <tissue evidence="5">Blood</tissue>
    </source>
</reference>
<sequence>MRTPFQKRTRLQRCTFCHTKELTLFEFQQEPFPRLNKREELNSFSASLGQMDGKKLDAECCGPTPSRNLGFTEPVCKPRGRNGTFKSNWSSTLDLKSGCTNITKGQKIKCNRALELGSIDCSSTFSEENTRNKRLKKKMPVKSASRQRGNRRVKANDRERHRMHKLNSALDTLRSVLPTFPDDAKLTKIETLRFAHNYIWALSETLRIADHVRQISNHDRDQENLTVPSACLDVRYSASSACASKWHSTNSASNWQQTQGYYTDLLLEEFNCNFQDNLTFNLICE</sequence>
<dbReference type="InterPro" id="IPR036638">
    <property type="entry name" value="HLH_DNA-bd_sf"/>
</dbReference>
<feature type="domain" description="BHLH" evidence="4">
    <location>
        <begin position="150"/>
        <end position="202"/>
    </location>
</feature>
<dbReference type="SUPFAM" id="SSF47459">
    <property type="entry name" value="HLH, helix-loop-helix DNA-binding domain"/>
    <property type="match status" value="1"/>
</dbReference>
<organism evidence="5 6">
    <name type="scientific">Labeo rohita</name>
    <name type="common">Indian major carp</name>
    <name type="synonym">Cyprinus rohita</name>
    <dbReference type="NCBI Taxonomy" id="84645"/>
    <lineage>
        <taxon>Eukaryota</taxon>
        <taxon>Metazoa</taxon>
        <taxon>Chordata</taxon>
        <taxon>Craniata</taxon>
        <taxon>Vertebrata</taxon>
        <taxon>Euteleostomi</taxon>
        <taxon>Actinopterygii</taxon>
        <taxon>Neopterygii</taxon>
        <taxon>Teleostei</taxon>
        <taxon>Ostariophysi</taxon>
        <taxon>Cypriniformes</taxon>
        <taxon>Cyprinidae</taxon>
        <taxon>Labeoninae</taxon>
        <taxon>Labeonini</taxon>
        <taxon>Labeo</taxon>
    </lineage>
</organism>
<dbReference type="InterPro" id="IPR032656">
    <property type="entry name" value="Ngn3_bHLH"/>
</dbReference>
<accession>A0ABQ8M4K8</accession>
<dbReference type="PANTHER" id="PTHR19290:SF94">
    <property type="entry name" value="NEUROGENIN-3"/>
    <property type="match status" value="1"/>
</dbReference>